<evidence type="ECO:0000313" key="2">
    <source>
        <dbReference type="Proteomes" id="UP001143480"/>
    </source>
</evidence>
<evidence type="ECO:0000313" key="1">
    <source>
        <dbReference type="EMBL" id="GLL04646.1"/>
    </source>
</evidence>
<keyword evidence="2" id="KW-1185">Reference proteome</keyword>
<dbReference type="InterPro" id="IPR026337">
    <property type="entry name" value="AKG_HExxH"/>
</dbReference>
<protein>
    <submittedName>
        <fullName evidence="1">HEXXH motif domain-containing protein</fullName>
    </submittedName>
</protein>
<dbReference type="RefSeq" id="WP_261961822.1">
    <property type="nucleotide sequence ID" value="NZ_BAAAXA010000001.1"/>
</dbReference>
<name>A0A9W6NPW9_9ACTN</name>
<sequence>MDIELPLTELSDGGLPEADFDDFAAGFGTPGGIRALRSGQIVRRSLMLREVLARARSSRLDAAYEVLVAAEAEDRDTFTRTLAAPHFGAWATTALRNGGEHVEGLLPIVAAAAIGAGLDFTLDVPVSARGVVLPGLGRAASAEPRVAVFGKAGEFRVGDVPLPADPGSDGPGWTGLRRLRSTVDGCTIQVSLDDLDPYRDTHRLSAADRLDAGEAQRWQQVLDDAWRILVRHHRRYADAIAAGLVTIVPLTAPEAGHSINATSMDAFGSVSLSPPKDGLGLAASVLHEFQHAKLGALLNLRPLYHDEGVRELYAPWRDDPRPLGGVLQGVYAFLGVTDFWRIQRHVLVGGKAQFADFEFARWRERVWRTFLMLESSDRFNAAGRRFLAAMRATQEAWLQDTVPVEAVALAAEAAEDHQAGWRLRNRRPDPAQMRAIAEAWVAGSAVPPITVETTVVPGDVRALARNHRLDLTVLRLSDPERFEGTCAQPVEQLRASPEAATTADIAYARGDFEAAVRDYTAQIASDAENRAAWVGLALAARRGTSPDAALWRDRPELPYAVHLAVRQVGGPGPDPVALARWLSESQQD</sequence>
<reference evidence="1" key="2">
    <citation type="submission" date="2023-01" db="EMBL/GenBank/DDBJ databases">
        <authorList>
            <person name="Sun Q."/>
            <person name="Evtushenko L."/>
        </authorList>
    </citation>
    <scope>NUCLEOTIDE SEQUENCE</scope>
    <source>
        <strain evidence="1">VKM Ac-1321</strain>
    </source>
</reference>
<gene>
    <name evidence="1" type="ORF">GCM10017581_063930</name>
</gene>
<dbReference type="Proteomes" id="UP001143480">
    <property type="component" value="Unassembled WGS sequence"/>
</dbReference>
<dbReference type="EMBL" id="BSFP01000048">
    <property type="protein sequence ID" value="GLL04646.1"/>
    <property type="molecule type" value="Genomic_DNA"/>
</dbReference>
<comment type="caution">
    <text evidence="1">The sequence shown here is derived from an EMBL/GenBank/DDBJ whole genome shotgun (WGS) entry which is preliminary data.</text>
</comment>
<reference evidence="1" key="1">
    <citation type="journal article" date="2014" name="Int. J. Syst. Evol. Microbiol.">
        <title>Complete genome sequence of Corynebacterium casei LMG S-19264T (=DSM 44701T), isolated from a smear-ripened cheese.</title>
        <authorList>
            <consortium name="US DOE Joint Genome Institute (JGI-PGF)"/>
            <person name="Walter F."/>
            <person name="Albersmeier A."/>
            <person name="Kalinowski J."/>
            <person name="Ruckert C."/>
        </authorList>
    </citation>
    <scope>NUCLEOTIDE SEQUENCE</scope>
    <source>
        <strain evidence="1">VKM Ac-1321</strain>
    </source>
</reference>
<dbReference type="NCBIfam" id="TIGR04267">
    <property type="entry name" value="mod_HExxH"/>
    <property type="match status" value="1"/>
</dbReference>
<organism evidence="1 2">
    <name type="scientific">Dactylosporangium matsuzakiense</name>
    <dbReference type="NCBI Taxonomy" id="53360"/>
    <lineage>
        <taxon>Bacteria</taxon>
        <taxon>Bacillati</taxon>
        <taxon>Actinomycetota</taxon>
        <taxon>Actinomycetes</taxon>
        <taxon>Micromonosporales</taxon>
        <taxon>Micromonosporaceae</taxon>
        <taxon>Dactylosporangium</taxon>
    </lineage>
</organism>
<dbReference type="AlphaFoldDB" id="A0A9W6NPW9"/>
<accession>A0A9W6NPW9</accession>
<proteinExistence type="predicted"/>